<keyword evidence="6" id="KW-1133">Transmembrane helix</keyword>
<dbReference type="GO" id="GO:0005524">
    <property type="term" value="F:ATP binding"/>
    <property type="evidence" value="ECO:0007669"/>
    <property type="project" value="UniProtKB-KW"/>
</dbReference>
<proteinExistence type="predicted"/>
<evidence type="ECO:0000256" key="1">
    <source>
        <dbReference type="ARBA" id="ARBA00022527"/>
    </source>
</evidence>
<dbReference type="PANTHER" id="PTHR43289">
    <property type="entry name" value="MITOGEN-ACTIVATED PROTEIN KINASE KINASE KINASE 20-RELATED"/>
    <property type="match status" value="1"/>
</dbReference>
<feature type="domain" description="Protein kinase" evidence="7">
    <location>
        <begin position="15"/>
        <end position="269"/>
    </location>
</feature>
<keyword evidence="5" id="KW-0067">ATP-binding</keyword>
<dbReference type="GO" id="GO:0004674">
    <property type="term" value="F:protein serine/threonine kinase activity"/>
    <property type="evidence" value="ECO:0007669"/>
    <property type="project" value="UniProtKB-KW"/>
</dbReference>
<accession>A0A6J6B0S7</accession>
<keyword evidence="6" id="KW-0472">Membrane</keyword>
<keyword evidence="4" id="KW-0418">Kinase</keyword>
<dbReference type="CDD" id="cd06577">
    <property type="entry name" value="PASTA_pknB"/>
    <property type="match status" value="4"/>
</dbReference>
<feature type="domain" description="PASTA" evidence="8">
    <location>
        <begin position="505"/>
        <end position="571"/>
    </location>
</feature>
<dbReference type="Pfam" id="PF00069">
    <property type="entry name" value="Pkinase"/>
    <property type="match status" value="1"/>
</dbReference>
<dbReference type="EMBL" id="CAEZSH010000008">
    <property type="protein sequence ID" value="CAB4531919.1"/>
    <property type="molecule type" value="Genomic_DNA"/>
</dbReference>
<feature type="domain" description="PASTA" evidence="8">
    <location>
        <begin position="572"/>
        <end position="638"/>
    </location>
</feature>
<dbReference type="PROSITE" id="PS50011">
    <property type="entry name" value="PROTEIN_KINASE_DOM"/>
    <property type="match status" value="1"/>
</dbReference>
<gene>
    <name evidence="9" type="ORF">UFOPK1410_00140</name>
</gene>
<dbReference type="PANTHER" id="PTHR43289:SF34">
    <property type="entry name" value="SERINE_THREONINE-PROTEIN KINASE YBDM-RELATED"/>
    <property type="match status" value="1"/>
</dbReference>
<feature type="transmembrane region" description="Helical" evidence="6">
    <location>
        <begin position="350"/>
        <end position="371"/>
    </location>
</feature>
<dbReference type="InterPro" id="IPR008271">
    <property type="entry name" value="Ser/Thr_kinase_AS"/>
</dbReference>
<dbReference type="Gene3D" id="1.10.510.10">
    <property type="entry name" value="Transferase(Phosphotransferase) domain 1"/>
    <property type="match status" value="1"/>
</dbReference>
<evidence type="ECO:0000256" key="2">
    <source>
        <dbReference type="ARBA" id="ARBA00022679"/>
    </source>
</evidence>
<evidence type="ECO:0000256" key="5">
    <source>
        <dbReference type="ARBA" id="ARBA00022840"/>
    </source>
</evidence>
<evidence type="ECO:0000313" key="9">
    <source>
        <dbReference type="EMBL" id="CAB4531919.1"/>
    </source>
</evidence>
<evidence type="ECO:0000256" key="3">
    <source>
        <dbReference type="ARBA" id="ARBA00022741"/>
    </source>
</evidence>
<dbReference type="AlphaFoldDB" id="A0A6J6B0S7"/>
<feature type="domain" description="PASTA" evidence="8">
    <location>
        <begin position="379"/>
        <end position="441"/>
    </location>
</feature>
<keyword evidence="3" id="KW-0547">Nucleotide-binding</keyword>
<dbReference type="Gene3D" id="3.30.200.20">
    <property type="entry name" value="Phosphorylase Kinase, domain 1"/>
    <property type="match status" value="1"/>
</dbReference>
<dbReference type="InterPro" id="IPR000719">
    <property type="entry name" value="Prot_kinase_dom"/>
</dbReference>
<evidence type="ECO:0000259" key="8">
    <source>
        <dbReference type="PROSITE" id="PS51178"/>
    </source>
</evidence>
<dbReference type="PROSITE" id="PS00108">
    <property type="entry name" value="PROTEIN_KINASE_ST"/>
    <property type="match status" value="1"/>
</dbReference>
<evidence type="ECO:0000259" key="7">
    <source>
        <dbReference type="PROSITE" id="PS50011"/>
    </source>
</evidence>
<evidence type="ECO:0000256" key="6">
    <source>
        <dbReference type="SAM" id="Phobius"/>
    </source>
</evidence>
<dbReference type="InterPro" id="IPR005543">
    <property type="entry name" value="PASTA_dom"/>
</dbReference>
<organism evidence="9">
    <name type="scientific">freshwater metagenome</name>
    <dbReference type="NCBI Taxonomy" id="449393"/>
    <lineage>
        <taxon>unclassified sequences</taxon>
        <taxon>metagenomes</taxon>
        <taxon>ecological metagenomes</taxon>
    </lineage>
</organism>
<dbReference type="CDD" id="cd14014">
    <property type="entry name" value="STKc_PknB_like"/>
    <property type="match status" value="1"/>
</dbReference>
<reference evidence="9" key="1">
    <citation type="submission" date="2020-05" db="EMBL/GenBank/DDBJ databases">
        <authorList>
            <person name="Chiriac C."/>
            <person name="Salcher M."/>
            <person name="Ghai R."/>
            <person name="Kavagutti S V."/>
        </authorList>
    </citation>
    <scope>NUCLEOTIDE SEQUENCE</scope>
</reference>
<dbReference type="NCBIfam" id="NF033483">
    <property type="entry name" value="PknB_PASTA_kin"/>
    <property type="match status" value="1"/>
</dbReference>
<sequence length="638" mass="66972">MNTSQNQDRVIDGRYRIIRSLAAGGMARVFLAEDLRLKRQVAVKVIHPHLADDEGFIAQFRQEAILAANLSHPNLVNVFDQGTDSGSAYLVMEYVAGQTLREVIRDFGPLSPKRTLGVLESVLAGLSAAHTGGILHRDIKPENVLLADDGRIKLSDFGLARPISAHTETDSVIGTAAYLSPELASRGLADARSDVYAVGILGFELLTGKQPFTGDVAAAVAAQHLTSSVPAPSTVVPGLPEAIDELVLWATERDAELRPANAGELLEFVRKVAAELRGEASASKTSSDSRTEMISPRVEDQSQTLVLDSNATQLLGNSDDDQLTQVIASGNQIVTDEPELPFSGFNGGKFWRWVVSTLLVFALAAGLGWWFGAGPGALRSLPALKGRTVAAAQGTLTNLGLNVVVMNEYSADVAQGLVTRTEPNSGSLVAAGTELKIYVSLGPELKVVPVLTGLNVAEATIEITKAGFSFGGADAWFNAAPAGQVFDYLGSDKQKLPLGSEITINVSLGPLPLVENLSQDVAVSLLTTAGLTVAEVKAEYSDSVPAGNVISMTPQTEPLGESGSVSLTVSKGSDKVVVPKVVGETIAAAKSALEALGLRVTVDTNQLSSRWGIAKVKGASVKAGTTLRRGDAVTIISR</sequence>
<dbReference type="PROSITE" id="PS51178">
    <property type="entry name" value="PASTA"/>
    <property type="match status" value="3"/>
</dbReference>
<keyword evidence="2" id="KW-0808">Transferase</keyword>
<dbReference type="SMART" id="SM00740">
    <property type="entry name" value="PASTA"/>
    <property type="match status" value="4"/>
</dbReference>
<dbReference type="FunFam" id="1.10.510.10:FF:000021">
    <property type="entry name" value="Serine/threonine protein kinase"/>
    <property type="match status" value="1"/>
</dbReference>
<keyword evidence="6" id="KW-0812">Transmembrane</keyword>
<dbReference type="FunFam" id="3.30.200.20:FF:000035">
    <property type="entry name" value="Serine/threonine protein kinase Stk1"/>
    <property type="match status" value="1"/>
</dbReference>
<evidence type="ECO:0000256" key="4">
    <source>
        <dbReference type="ARBA" id="ARBA00022777"/>
    </source>
</evidence>
<dbReference type="InterPro" id="IPR011009">
    <property type="entry name" value="Kinase-like_dom_sf"/>
</dbReference>
<keyword evidence="1" id="KW-0723">Serine/threonine-protein kinase</keyword>
<dbReference type="SMART" id="SM00220">
    <property type="entry name" value="S_TKc"/>
    <property type="match status" value="1"/>
</dbReference>
<name>A0A6J6B0S7_9ZZZZ</name>
<dbReference type="SUPFAM" id="SSF56112">
    <property type="entry name" value="Protein kinase-like (PK-like)"/>
    <property type="match status" value="1"/>
</dbReference>
<dbReference type="Pfam" id="PF03793">
    <property type="entry name" value="PASTA"/>
    <property type="match status" value="3"/>
</dbReference>
<protein>
    <submittedName>
        <fullName evidence="9">Unannotated protein</fullName>
    </submittedName>
</protein>
<dbReference type="Gene3D" id="3.30.10.20">
    <property type="match status" value="4"/>
</dbReference>